<keyword evidence="2" id="KW-1185">Reference proteome</keyword>
<dbReference type="AlphaFoldDB" id="A0A240EB88"/>
<accession>A0A240EB88</accession>
<reference evidence="2" key="1">
    <citation type="submission" date="2016-09" db="EMBL/GenBank/DDBJ databases">
        <authorList>
            <person name="Varghese N."/>
            <person name="Submissions S."/>
        </authorList>
    </citation>
    <scope>NUCLEOTIDE SEQUENCE [LARGE SCALE GENOMIC DNA]</scope>
    <source>
        <strain evidence="2">ANC 4466</strain>
    </source>
</reference>
<protein>
    <submittedName>
        <fullName evidence="1">Uncharacterized protein</fullName>
    </submittedName>
</protein>
<dbReference type="Proteomes" id="UP000219042">
    <property type="component" value="Unassembled WGS sequence"/>
</dbReference>
<name>A0A240EB88_9GAMM</name>
<sequence length="70" mass="7878">MAYNHKNERTVRGYSNTNSNWKNNAIQFVYDENSHLIGEYNASGTPIVEYIWLGDQPIAAIYGSGTVILP</sequence>
<gene>
    <name evidence="1" type="ORF">SAMN05421731_10511</name>
</gene>
<evidence type="ECO:0000313" key="2">
    <source>
        <dbReference type="Proteomes" id="UP000219042"/>
    </source>
</evidence>
<organism evidence="1 2">
    <name type="scientific">Acinetobacter puyangensis</name>
    <dbReference type="NCBI Taxonomy" id="1096779"/>
    <lineage>
        <taxon>Bacteria</taxon>
        <taxon>Pseudomonadati</taxon>
        <taxon>Pseudomonadota</taxon>
        <taxon>Gammaproteobacteria</taxon>
        <taxon>Moraxellales</taxon>
        <taxon>Moraxellaceae</taxon>
        <taxon>Acinetobacter</taxon>
    </lineage>
</organism>
<dbReference type="OrthoDB" id="9816400at2"/>
<evidence type="ECO:0000313" key="1">
    <source>
        <dbReference type="EMBL" id="SNX45459.1"/>
    </source>
</evidence>
<proteinExistence type="predicted"/>
<dbReference type="EMBL" id="OANT01000005">
    <property type="protein sequence ID" value="SNX45459.1"/>
    <property type="molecule type" value="Genomic_DNA"/>
</dbReference>
<dbReference type="RefSeq" id="WP_097079244.1">
    <property type="nucleotide sequence ID" value="NZ_BAABHT010000005.1"/>
</dbReference>